<reference evidence="2 3" key="1">
    <citation type="journal article" date="2019" name="G3 (Bethesda)">
        <title>Sequencing of a Wild Apple (Malus baccata) Genome Unravels the Differences Between Cultivated and Wild Apple Species Regarding Disease Resistance and Cold Tolerance.</title>
        <authorList>
            <person name="Chen X."/>
        </authorList>
    </citation>
    <scope>NUCLEOTIDE SEQUENCE [LARGE SCALE GENOMIC DNA]</scope>
    <source>
        <strain evidence="3">cv. Shandingzi</strain>
        <tissue evidence="2">Leaves</tissue>
    </source>
</reference>
<keyword evidence="1" id="KW-0472">Membrane</keyword>
<keyword evidence="1" id="KW-1133">Transmembrane helix</keyword>
<proteinExistence type="predicted"/>
<keyword evidence="3" id="KW-1185">Reference proteome</keyword>
<keyword evidence="1" id="KW-0812">Transmembrane</keyword>
<evidence type="ECO:0000256" key="1">
    <source>
        <dbReference type="SAM" id="Phobius"/>
    </source>
</evidence>
<comment type="caution">
    <text evidence="2">The sequence shown here is derived from an EMBL/GenBank/DDBJ whole genome shotgun (WGS) entry which is preliminary data.</text>
</comment>
<organism evidence="2 3">
    <name type="scientific">Malus baccata</name>
    <name type="common">Siberian crab apple</name>
    <name type="synonym">Pyrus baccata</name>
    <dbReference type="NCBI Taxonomy" id="106549"/>
    <lineage>
        <taxon>Eukaryota</taxon>
        <taxon>Viridiplantae</taxon>
        <taxon>Streptophyta</taxon>
        <taxon>Embryophyta</taxon>
        <taxon>Tracheophyta</taxon>
        <taxon>Spermatophyta</taxon>
        <taxon>Magnoliopsida</taxon>
        <taxon>eudicotyledons</taxon>
        <taxon>Gunneridae</taxon>
        <taxon>Pentapetalae</taxon>
        <taxon>rosids</taxon>
        <taxon>fabids</taxon>
        <taxon>Rosales</taxon>
        <taxon>Rosaceae</taxon>
        <taxon>Amygdaloideae</taxon>
        <taxon>Maleae</taxon>
        <taxon>Malus</taxon>
    </lineage>
</organism>
<feature type="transmembrane region" description="Helical" evidence="1">
    <location>
        <begin position="55"/>
        <end position="76"/>
    </location>
</feature>
<protein>
    <submittedName>
        <fullName evidence="2">Uncharacterized protein</fullName>
    </submittedName>
</protein>
<dbReference type="AlphaFoldDB" id="A0A540KSU9"/>
<evidence type="ECO:0000313" key="2">
    <source>
        <dbReference type="EMBL" id="TQD77305.1"/>
    </source>
</evidence>
<dbReference type="EMBL" id="VIEB01000972">
    <property type="protein sequence ID" value="TQD77305.1"/>
    <property type="molecule type" value="Genomic_DNA"/>
</dbReference>
<accession>A0A540KSU9</accession>
<gene>
    <name evidence="2" type="ORF">C1H46_037171</name>
</gene>
<sequence>MAKISKAGWFSRIGAPLSSLMPPGTVVEVAKATVAMRAATTEQDSEVLVSHSPPALTIVVWVSVKISFAVLPFLLWRAKKCSGME</sequence>
<dbReference type="Proteomes" id="UP000315295">
    <property type="component" value="Unassembled WGS sequence"/>
</dbReference>
<name>A0A540KSU9_MALBA</name>
<evidence type="ECO:0000313" key="3">
    <source>
        <dbReference type="Proteomes" id="UP000315295"/>
    </source>
</evidence>